<organism evidence="3 4">
    <name type="scientific">Danionella cerebrum</name>
    <dbReference type="NCBI Taxonomy" id="2873325"/>
    <lineage>
        <taxon>Eukaryota</taxon>
        <taxon>Metazoa</taxon>
        <taxon>Chordata</taxon>
        <taxon>Craniata</taxon>
        <taxon>Vertebrata</taxon>
        <taxon>Euteleostomi</taxon>
        <taxon>Actinopterygii</taxon>
        <taxon>Neopterygii</taxon>
        <taxon>Teleostei</taxon>
        <taxon>Ostariophysi</taxon>
        <taxon>Cypriniformes</taxon>
        <taxon>Danionidae</taxon>
        <taxon>Danioninae</taxon>
        <taxon>Danionella</taxon>
    </lineage>
</organism>
<evidence type="ECO:0008006" key="5">
    <source>
        <dbReference type="Google" id="ProtNLM"/>
    </source>
</evidence>
<evidence type="ECO:0000256" key="2">
    <source>
        <dbReference type="SAM" id="MobiDB-lite"/>
    </source>
</evidence>
<gene>
    <name evidence="3" type="ORF">DNTS_031891</name>
</gene>
<keyword evidence="4" id="KW-1185">Reference proteome</keyword>
<dbReference type="PANTHER" id="PTHR10933">
    <property type="entry name" value="IMMUNOGLOBULIN-BINDING PROTEIN 1"/>
    <property type="match status" value="1"/>
</dbReference>
<dbReference type="Gene3D" id="6.10.250.1140">
    <property type="match status" value="1"/>
</dbReference>
<feature type="compositionally biased region" description="Basic residues" evidence="2">
    <location>
        <begin position="302"/>
        <end position="314"/>
    </location>
</feature>
<evidence type="ECO:0000313" key="4">
    <source>
        <dbReference type="Proteomes" id="UP000316079"/>
    </source>
</evidence>
<comment type="similarity">
    <text evidence="1">Belongs to the IGBP1/TAP42 family.</text>
</comment>
<dbReference type="InterPro" id="IPR038511">
    <property type="entry name" value="TAP42/TAP46-like_sf"/>
</dbReference>
<accession>A0A553RH30</accession>
<dbReference type="Proteomes" id="UP000316079">
    <property type="component" value="Unassembled WGS sequence"/>
</dbReference>
<feature type="region of interest" description="Disordered" evidence="2">
    <location>
        <begin position="192"/>
        <end position="218"/>
    </location>
</feature>
<comment type="caution">
    <text evidence="3">The sequence shown here is derived from an EMBL/GenBank/DDBJ whole genome shotgun (WGS) entry which is preliminary data.</text>
</comment>
<evidence type="ECO:0000313" key="3">
    <source>
        <dbReference type="EMBL" id="TRZ01477.1"/>
    </source>
</evidence>
<dbReference type="EMBL" id="SRMA01024095">
    <property type="protein sequence ID" value="TRZ01477.1"/>
    <property type="molecule type" value="Genomic_DNA"/>
</dbReference>
<dbReference type="GO" id="GO:0009966">
    <property type="term" value="P:regulation of signal transduction"/>
    <property type="evidence" value="ECO:0007669"/>
    <property type="project" value="InterPro"/>
</dbReference>
<feature type="region of interest" description="Disordered" evidence="2">
    <location>
        <begin position="253"/>
        <end position="314"/>
    </location>
</feature>
<reference evidence="3 4" key="1">
    <citation type="journal article" date="2019" name="Sci. Data">
        <title>Hybrid genome assembly and annotation of Danionella translucida.</title>
        <authorList>
            <person name="Kadobianskyi M."/>
            <person name="Schulze L."/>
            <person name="Schuelke M."/>
            <person name="Judkewitz B."/>
        </authorList>
    </citation>
    <scope>NUCLEOTIDE SEQUENCE [LARGE SCALE GENOMIC DNA]</scope>
    <source>
        <strain evidence="3 4">Bolton</strain>
    </source>
</reference>
<sequence>MAEAEDASSTPNPSGSDAPKLSDLLDRGWKLFEEVDTTNEPSSSNPVQVKVKRAILQLEEATRMVSQLELFSRNEALEEVSTADLKYLLLPALLGALTMKQANASKRLEHVQAARVYFMDFLRRCKDYDISSFQLPTDSKGTVETPAEEANPSVPVPMSQPDLIAMATQRQAKIERFKQRKDTEAKLKEIRGLVESGSADEEVSAPQPSPPKRPPMKPFILTKDAVQAKVFGAGYPSLPTMTVDDWYEQHRKKGCLPDQGIPRSTADGDPEEDERAERERKEENDDEEALQKARDWDDWKDTHRRGYGNRKNMG</sequence>
<evidence type="ECO:0000256" key="1">
    <source>
        <dbReference type="ARBA" id="ARBA00034730"/>
    </source>
</evidence>
<protein>
    <recommendedName>
        <fullName evidence="5">Immunoglobulin-binding protein 1</fullName>
    </recommendedName>
</protein>
<dbReference type="AlphaFoldDB" id="A0A553RH30"/>
<dbReference type="GO" id="GO:0005829">
    <property type="term" value="C:cytosol"/>
    <property type="evidence" value="ECO:0007669"/>
    <property type="project" value="TreeGrafter"/>
</dbReference>
<dbReference type="InterPro" id="IPR007304">
    <property type="entry name" value="TAP46-like"/>
</dbReference>
<dbReference type="Gene3D" id="1.25.40.540">
    <property type="entry name" value="TAP42-like family"/>
    <property type="match status" value="1"/>
</dbReference>
<dbReference type="GO" id="GO:0035303">
    <property type="term" value="P:regulation of dephosphorylation"/>
    <property type="evidence" value="ECO:0007669"/>
    <property type="project" value="TreeGrafter"/>
</dbReference>
<dbReference type="OrthoDB" id="10261753at2759"/>
<dbReference type="GO" id="GO:0051721">
    <property type="term" value="F:protein phosphatase 2A binding"/>
    <property type="evidence" value="ECO:0007669"/>
    <property type="project" value="TreeGrafter"/>
</dbReference>
<feature type="compositionally biased region" description="Pro residues" evidence="2">
    <location>
        <begin position="207"/>
        <end position="217"/>
    </location>
</feature>
<name>A0A553RH30_9TELE</name>
<dbReference type="FunFam" id="1.25.40.540:FF:000003">
    <property type="entry name" value="Immunoglobulin (CD79A)-binding protein 1"/>
    <property type="match status" value="1"/>
</dbReference>
<dbReference type="PANTHER" id="PTHR10933:SF9">
    <property type="entry name" value="IMMUNOGLOBULIN-BINDING PROTEIN 1"/>
    <property type="match status" value="1"/>
</dbReference>
<dbReference type="STRING" id="623744.A0A553RH30"/>
<feature type="region of interest" description="Disordered" evidence="2">
    <location>
        <begin position="138"/>
        <end position="159"/>
    </location>
</feature>
<feature type="compositionally biased region" description="Basic and acidic residues" evidence="2">
    <location>
        <begin position="275"/>
        <end position="301"/>
    </location>
</feature>
<dbReference type="Pfam" id="PF04177">
    <property type="entry name" value="TAP42"/>
    <property type="match status" value="2"/>
</dbReference>
<proteinExistence type="inferred from homology"/>
<feature type="region of interest" description="Disordered" evidence="2">
    <location>
        <begin position="1"/>
        <end position="22"/>
    </location>
</feature>